<evidence type="ECO:0000256" key="2">
    <source>
        <dbReference type="ARBA" id="ARBA00001964"/>
    </source>
</evidence>
<dbReference type="GO" id="GO:0030976">
    <property type="term" value="F:thiamine pyrophosphate binding"/>
    <property type="evidence" value="ECO:0007669"/>
    <property type="project" value="InterPro"/>
</dbReference>
<proteinExistence type="predicted"/>
<gene>
    <name evidence="12" type="ORF">LCGC14_0597840</name>
</gene>
<evidence type="ECO:0008006" key="13">
    <source>
        <dbReference type="Google" id="ProtNLM"/>
    </source>
</evidence>
<feature type="domain" description="Pyruvate ferredoxin oxidoreductase beta subunit C-terminal" evidence="11">
    <location>
        <begin position="198"/>
        <end position="258"/>
    </location>
</feature>
<evidence type="ECO:0000259" key="11">
    <source>
        <dbReference type="Pfam" id="PF12367"/>
    </source>
</evidence>
<name>A0A0F9RGD2_9ZZZZ</name>
<comment type="cofactor">
    <cofactor evidence="2">
        <name>thiamine diphosphate</name>
        <dbReference type="ChEBI" id="CHEBI:58937"/>
    </cofactor>
</comment>
<keyword evidence="5" id="KW-0460">Magnesium</keyword>
<evidence type="ECO:0000256" key="9">
    <source>
        <dbReference type="ARBA" id="ARBA00023052"/>
    </source>
</evidence>
<evidence type="ECO:0000256" key="6">
    <source>
        <dbReference type="ARBA" id="ARBA00023002"/>
    </source>
</evidence>
<dbReference type="InterPro" id="IPR011766">
    <property type="entry name" value="TPP_enzyme_TPP-bd"/>
</dbReference>
<evidence type="ECO:0000256" key="7">
    <source>
        <dbReference type="ARBA" id="ARBA00023004"/>
    </source>
</evidence>
<keyword evidence="7" id="KW-0408">Iron</keyword>
<comment type="cofactor">
    <cofactor evidence="3">
        <name>[4Fe-4S] cluster</name>
        <dbReference type="ChEBI" id="CHEBI:49883"/>
    </cofactor>
</comment>
<organism evidence="12">
    <name type="scientific">marine sediment metagenome</name>
    <dbReference type="NCBI Taxonomy" id="412755"/>
    <lineage>
        <taxon>unclassified sequences</taxon>
        <taxon>metagenomes</taxon>
        <taxon>ecological metagenomes</taxon>
    </lineage>
</organism>
<dbReference type="AlphaFoldDB" id="A0A0F9RGD2"/>
<dbReference type="PANTHER" id="PTHR48084:SF4">
    <property type="entry name" value="2-OXOGLUTARATE OXIDOREDUCTASE SUBUNIT KORB"/>
    <property type="match status" value="1"/>
</dbReference>
<evidence type="ECO:0000256" key="8">
    <source>
        <dbReference type="ARBA" id="ARBA00023014"/>
    </source>
</evidence>
<evidence type="ECO:0000313" key="12">
    <source>
        <dbReference type="EMBL" id="KKN53889.1"/>
    </source>
</evidence>
<comment type="caution">
    <text evidence="12">The sequence shown here is derived from an EMBL/GenBank/DDBJ whole genome shotgun (WGS) entry which is preliminary data.</text>
</comment>
<dbReference type="InterPro" id="IPR032686">
    <property type="entry name" value="PFO_beta_C"/>
</dbReference>
<dbReference type="Pfam" id="PF12367">
    <property type="entry name" value="PFO_beta_C"/>
    <property type="match status" value="1"/>
</dbReference>
<dbReference type="GO" id="GO:0045333">
    <property type="term" value="P:cellular respiration"/>
    <property type="evidence" value="ECO:0007669"/>
    <property type="project" value="UniProtKB-ARBA"/>
</dbReference>
<evidence type="ECO:0000256" key="5">
    <source>
        <dbReference type="ARBA" id="ARBA00022842"/>
    </source>
</evidence>
<accession>A0A0F9RGD2</accession>
<keyword evidence="8" id="KW-0411">Iron-sulfur</keyword>
<dbReference type="PANTHER" id="PTHR48084">
    <property type="entry name" value="2-OXOGLUTARATE OXIDOREDUCTASE SUBUNIT KORB-RELATED"/>
    <property type="match status" value="1"/>
</dbReference>
<evidence type="ECO:0000256" key="3">
    <source>
        <dbReference type="ARBA" id="ARBA00001966"/>
    </source>
</evidence>
<dbReference type="EMBL" id="LAZR01000953">
    <property type="protein sequence ID" value="KKN53889.1"/>
    <property type="molecule type" value="Genomic_DNA"/>
</dbReference>
<dbReference type="CDD" id="cd03375">
    <property type="entry name" value="TPP_OGFOR"/>
    <property type="match status" value="1"/>
</dbReference>
<evidence type="ECO:0000256" key="1">
    <source>
        <dbReference type="ARBA" id="ARBA00001946"/>
    </source>
</evidence>
<evidence type="ECO:0000259" key="10">
    <source>
        <dbReference type="Pfam" id="PF02775"/>
    </source>
</evidence>
<dbReference type="Gene3D" id="3.40.50.970">
    <property type="match status" value="1"/>
</dbReference>
<dbReference type="GO" id="GO:0016625">
    <property type="term" value="F:oxidoreductase activity, acting on the aldehyde or oxo group of donors, iron-sulfur protein as acceptor"/>
    <property type="evidence" value="ECO:0007669"/>
    <property type="project" value="UniProtKB-ARBA"/>
</dbReference>
<dbReference type="GO" id="GO:0046872">
    <property type="term" value="F:metal ion binding"/>
    <property type="evidence" value="ECO:0007669"/>
    <property type="project" value="UniProtKB-KW"/>
</dbReference>
<comment type="cofactor">
    <cofactor evidence="1">
        <name>Mg(2+)</name>
        <dbReference type="ChEBI" id="CHEBI:18420"/>
    </cofactor>
</comment>
<dbReference type="InterPro" id="IPR029061">
    <property type="entry name" value="THDP-binding"/>
</dbReference>
<dbReference type="InterPro" id="IPR011896">
    <property type="entry name" value="OFOB"/>
</dbReference>
<feature type="domain" description="Thiamine pyrophosphate enzyme TPP-binding" evidence="10">
    <location>
        <begin position="46"/>
        <end position="194"/>
    </location>
</feature>
<dbReference type="GO" id="GO:0051536">
    <property type="term" value="F:iron-sulfur cluster binding"/>
    <property type="evidence" value="ECO:0007669"/>
    <property type="project" value="UniProtKB-KW"/>
</dbReference>
<evidence type="ECO:0000256" key="4">
    <source>
        <dbReference type="ARBA" id="ARBA00022723"/>
    </source>
</evidence>
<reference evidence="12" key="1">
    <citation type="journal article" date="2015" name="Nature">
        <title>Complex archaea that bridge the gap between prokaryotes and eukaryotes.</title>
        <authorList>
            <person name="Spang A."/>
            <person name="Saw J.H."/>
            <person name="Jorgensen S.L."/>
            <person name="Zaremba-Niedzwiedzka K."/>
            <person name="Martijn J."/>
            <person name="Lind A.E."/>
            <person name="van Eijk R."/>
            <person name="Schleper C."/>
            <person name="Guy L."/>
            <person name="Ettema T.J."/>
        </authorList>
    </citation>
    <scope>NUCLEOTIDE SEQUENCE</scope>
</reference>
<dbReference type="InterPro" id="IPR051457">
    <property type="entry name" value="2-oxoacid:Fd_oxidoreductase"/>
</dbReference>
<keyword evidence="6" id="KW-0560">Oxidoreductase</keyword>
<dbReference type="Pfam" id="PF02775">
    <property type="entry name" value="TPP_enzyme_C"/>
    <property type="match status" value="1"/>
</dbReference>
<keyword evidence="9" id="KW-0786">Thiamine pyrophosphate</keyword>
<keyword evidence="4" id="KW-0479">Metal-binding</keyword>
<dbReference type="NCBIfam" id="TIGR02177">
    <property type="entry name" value="PorB_KorB"/>
    <property type="match status" value="1"/>
</dbReference>
<sequence length="286" mass="31542">MRKDKDYHLTDPTWCAGCGNYGIFAAFKKAAAALDLEPEQLVIVTGIGCHGRLNNYFNSYGFHALHGRALPVASGIKLSNPSLSVVGISGDGDAYSIGLGHFIHSLRRNINITYVVADNRVYALTQGQTSPTSEMGYVSVSTPYGSKELNLNGLQLALASGASFIARGFSGNPTQLSSLIEKGMKHKGFALVEVLSPCVIHNKINTYQWFRKNIYNLDDDSNYDPGDKIKAWEKLSNEKKIPMGLIYVEKRPSYEDLVFGKRAEPIVSDDLSVDVPRLEKIMEKFK</sequence>
<dbReference type="SUPFAM" id="SSF52518">
    <property type="entry name" value="Thiamin diphosphate-binding fold (THDP-binding)"/>
    <property type="match status" value="1"/>
</dbReference>
<protein>
    <recommendedName>
        <fullName evidence="13">Thiamine pyrophosphate enzyme TPP-binding domain-containing protein</fullName>
    </recommendedName>
</protein>